<evidence type="ECO:0000313" key="2">
    <source>
        <dbReference type="EMBL" id="AXV05689.1"/>
    </source>
</evidence>
<accession>A0A346XTZ2</accession>
<dbReference type="SUPFAM" id="SSF55729">
    <property type="entry name" value="Acyl-CoA N-acyltransferases (Nat)"/>
    <property type="match status" value="1"/>
</dbReference>
<dbReference type="CDD" id="cd04301">
    <property type="entry name" value="NAT_SF"/>
    <property type="match status" value="1"/>
</dbReference>
<name>A0A346XTZ2_9ACTN</name>
<dbReference type="KEGG" id="euz:DVS28_a0988"/>
<dbReference type="Pfam" id="PF13508">
    <property type="entry name" value="Acetyltransf_7"/>
    <property type="match status" value="1"/>
</dbReference>
<dbReference type="GO" id="GO:0016747">
    <property type="term" value="F:acyltransferase activity, transferring groups other than amino-acyl groups"/>
    <property type="evidence" value="ECO:0007669"/>
    <property type="project" value="InterPro"/>
</dbReference>
<dbReference type="PROSITE" id="PS51186">
    <property type="entry name" value="GNAT"/>
    <property type="match status" value="1"/>
</dbReference>
<dbReference type="PANTHER" id="PTHR42791:SF1">
    <property type="entry name" value="N-ACETYLTRANSFERASE DOMAIN-CONTAINING PROTEIN"/>
    <property type="match status" value="1"/>
</dbReference>
<feature type="domain" description="N-acetyltransferase" evidence="1">
    <location>
        <begin position="109"/>
        <end position="198"/>
    </location>
</feature>
<dbReference type="Gene3D" id="3.40.630.30">
    <property type="match status" value="1"/>
</dbReference>
<reference evidence="2 3" key="1">
    <citation type="submission" date="2018-09" db="EMBL/GenBank/DDBJ databases">
        <title>Complete genome sequence of Euzebya sp. DY32-46 isolated from seawater of Pacific Ocean.</title>
        <authorList>
            <person name="Xu L."/>
            <person name="Wu Y.-H."/>
            <person name="Xu X.-W."/>
        </authorList>
    </citation>
    <scope>NUCLEOTIDE SEQUENCE [LARGE SCALE GENOMIC DNA]</scope>
    <source>
        <strain evidence="2 3">DY32-46</strain>
    </source>
</reference>
<dbReference type="InterPro" id="IPR052523">
    <property type="entry name" value="Trichothecene_AcTrans"/>
</dbReference>
<keyword evidence="3" id="KW-1185">Reference proteome</keyword>
<dbReference type="EMBL" id="CP031165">
    <property type="protein sequence ID" value="AXV05689.1"/>
    <property type="molecule type" value="Genomic_DNA"/>
</dbReference>
<dbReference type="InterPro" id="IPR016181">
    <property type="entry name" value="Acyl_CoA_acyltransferase"/>
</dbReference>
<evidence type="ECO:0000313" key="3">
    <source>
        <dbReference type="Proteomes" id="UP000264006"/>
    </source>
</evidence>
<evidence type="ECO:0000259" key="1">
    <source>
        <dbReference type="PROSITE" id="PS51186"/>
    </source>
</evidence>
<dbReference type="RefSeq" id="WP_164709936.1">
    <property type="nucleotide sequence ID" value="NZ_CP031165.1"/>
</dbReference>
<dbReference type="InterPro" id="IPR000182">
    <property type="entry name" value="GNAT_dom"/>
</dbReference>
<proteinExistence type="predicted"/>
<protein>
    <submittedName>
        <fullName evidence="2">Putative acetyltransferase</fullName>
    </submittedName>
</protein>
<dbReference type="PANTHER" id="PTHR42791">
    <property type="entry name" value="GNAT FAMILY ACETYLTRANSFERASE"/>
    <property type="match status" value="1"/>
</dbReference>
<gene>
    <name evidence="2" type="ORF">DVS28_a0988</name>
</gene>
<organism evidence="2 3">
    <name type="scientific">Euzebya pacifica</name>
    <dbReference type="NCBI Taxonomy" id="1608957"/>
    <lineage>
        <taxon>Bacteria</taxon>
        <taxon>Bacillati</taxon>
        <taxon>Actinomycetota</taxon>
        <taxon>Nitriliruptoria</taxon>
        <taxon>Euzebyales</taxon>
    </lineage>
</organism>
<sequence length="198" mass="20654">MSSGTGVRQVGSAGRRVVDVLAAAFADDPWLRWSMPDPGAMRSLMSLFLRTVGVPYGKVLVAGDPVEGVAVLMPPGAQAPDMPEVGEVVIGLHGRRIGPTLDAEAVLDRVRPTDPGWVLHTLGVDPTAQGTGIGSALLDACIALATADGGRLTLETATSRSRDFYLARGFVVTAEVDLSVGHGLGEQAPTVWMMGLRI</sequence>
<keyword evidence="2" id="KW-0808">Transferase</keyword>
<dbReference type="Proteomes" id="UP000264006">
    <property type="component" value="Chromosome"/>
</dbReference>
<dbReference type="AlphaFoldDB" id="A0A346XTZ2"/>